<keyword evidence="2" id="KW-0732">Signal</keyword>
<feature type="compositionally biased region" description="Acidic residues" evidence="1">
    <location>
        <begin position="169"/>
        <end position="180"/>
    </location>
</feature>
<dbReference type="Gramene" id="OE9A108891T1">
    <property type="protein sequence ID" value="OE9A108891C1"/>
    <property type="gene ID" value="OE9A108891"/>
</dbReference>
<feature type="chain" id="PRO_5035768137" evidence="2">
    <location>
        <begin position="18"/>
        <end position="223"/>
    </location>
</feature>
<dbReference type="PANTHER" id="PTHR34132:SF4">
    <property type="entry name" value="EXPRESSED PROTEIN"/>
    <property type="match status" value="1"/>
</dbReference>
<feature type="compositionally biased region" description="Polar residues" evidence="1">
    <location>
        <begin position="209"/>
        <end position="223"/>
    </location>
</feature>
<reference evidence="3 4" key="1">
    <citation type="submission" date="2019-12" db="EMBL/GenBank/DDBJ databases">
        <authorList>
            <person name="Alioto T."/>
            <person name="Alioto T."/>
            <person name="Gomez Garrido J."/>
        </authorList>
    </citation>
    <scope>NUCLEOTIDE SEQUENCE [LARGE SCALE GENOMIC DNA]</scope>
</reference>
<protein>
    <submittedName>
        <fullName evidence="3">Uncharacterized protein</fullName>
    </submittedName>
</protein>
<evidence type="ECO:0000256" key="1">
    <source>
        <dbReference type="SAM" id="MobiDB-lite"/>
    </source>
</evidence>
<comment type="caution">
    <text evidence="3">The sequence shown here is derived from an EMBL/GenBank/DDBJ whole genome shotgun (WGS) entry which is preliminary data.</text>
</comment>
<dbReference type="AlphaFoldDB" id="A0A8S0RX24"/>
<feature type="region of interest" description="Disordered" evidence="1">
    <location>
        <begin position="161"/>
        <end position="223"/>
    </location>
</feature>
<feature type="compositionally biased region" description="Basic and acidic residues" evidence="1">
    <location>
        <begin position="181"/>
        <end position="207"/>
    </location>
</feature>
<evidence type="ECO:0000313" key="3">
    <source>
        <dbReference type="EMBL" id="CAA2983856.1"/>
    </source>
</evidence>
<gene>
    <name evidence="3" type="ORF">OLEA9_A108891</name>
</gene>
<dbReference type="EMBL" id="CACTIH010003745">
    <property type="protein sequence ID" value="CAA2983856.1"/>
    <property type="molecule type" value="Genomic_DNA"/>
</dbReference>
<evidence type="ECO:0000313" key="4">
    <source>
        <dbReference type="Proteomes" id="UP000594638"/>
    </source>
</evidence>
<evidence type="ECO:0000256" key="2">
    <source>
        <dbReference type="SAM" id="SignalP"/>
    </source>
</evidence>
<name>A0A8S0RX24_OLEEU</name>
<organism evidence="3 4">
    <name type="scientific">Olea europaea subsp. europaea</name>
    <dbReference type="NCBI Taxonomy" id="158383"/>
    <lineage>
        <taxon>Eukaryota</taxon>
        <taxon>Viridiplantae</taxon>
        <taxon>Streptophyta</taxon>
        <taxon>Embryophyta</taxon>
        <taxon>Tracheophyta</taxon>
        <taxon>Spermatophyta</taxon>
        <taxon>Magnoliopsida</taxon>
        <taxon>eudicotyledons</taxon>
        <taxon>Gunneridae</taxon>
        <taxon>Pentapetalae</taxon>
        <taxon>asterids</taxon>
        <taxon>lamiids</taxon>
        <taxon>Lamiales</taxon>
        <taxon>Oleaceae</taxon>
        <taxon>Oleeae</taxon>
        <taxon>Olea</taxon>
    </lineage>
</organism>
<dbReference type="Proteomes" id="UP000594638">
    <property type="component" value="Unassembled WGS sequence"/>
</dbReference>
<dbReference type="PANTHER" id="PTHR34132">
    <property type="entry name" value="EMB|CAB87627.1-RELATED"/>
    <property type="match status" value="1"/>
</dbReference>
<accession>A0A8S0RX24</accession>
<sequence>MCPLRIILVFLSAALTGFFVLRNLKSPPINPENDDVKSPTDKEIESPDAITVFSKVYEVIRNGKFVKESESLCDAMVRFKEVDPLVNTRDSGSIGVEKAQIGEREVVLLEAKLSEDLTMKDDSTHVDIGTGKEAPSNIDIVKDFSKVVDEDLEVVNDQIPVGNEGYPIDGDDVNVQDGGEEQQRHPIHHESDCEKEIRGYEGEKDSEYWSDSESITEGASTPH</sequence>
<keyword evidence="4" id="KW-1185">Reference proteome</keyword>
<feature type="signal peptide" evidence="2">
    <location>
        <begin position="1"/>
        <end position="17"/>
    </location>
</feature>
<proteinExistence type="predicted"/>